<dbReference type="GO" id="GO:0015716">
    <property type="term" value="P:organic phosphonate transport"/>
    <property type="evidence" value="ECO:0007669"/>
    <property type="project" value="InterPro"/>
</dbReference>
<dbReference type="RefSeq" id="WP_188673424.1">
    <property type="nucleotide sequence ID" value="NZ_BMKA01000002.1"/>
</dbReference>
<gene>
    <name evidence="1" type="ORF">GCM10011498_17240</name>
</gene>
<proteinExistence type="predicted"/>
<protein>
    <submittedName>
        <fullName evidence="1">Phosphonate metabolism PhnG</fullName>
    </submittedName>
</protein>
<evidence type="ECO:0000313" key="2">
    <source>
        <dbReference type="Proteomes" id="UP000628017"/>
    </source>
</evidence>
<dbReference type="Proteomes" id="UP000628017">
    <property type="component" value="Unassembled WGS sequence"/>
</dbReference>
<reference evidence="1" key="2">
    <citation type="submission" date="2020-09" db="EMBL/GenBank/DDBJ databases">
        <authorList>
            <person name="Sun Q."/>
            <person name="Zhou Y."/>
        </authorList>
    </citation>
    <scope>NUCLEOTIDE SEQUENCE</scope>
    <source>
        <strain evidence="1">CGMCC 1.15880</strain>
    </source>
</reference>
<name>A0A916QX35_9RHOB</name>
<dbReference type="NCBIfam" id="TIGR03293">
    <property type="entry name" value="PhnG_redo"/>
    <property type="match status" value="1"/>
</dbReference>
<dbReference type="GO" id="GO:0019634">
    <property type="term" value="P:organic phosphonate metabolic process"/>
    <property type="evidence" value="ECO:0007669"/>
    <property type="project" value="InterPro"/>
</dbReference>
<accession>A0A916QX35</accession>
<reference evidence="1" key="1">
    <citation type="journal article" date="2014" name="Int. J. Syst. Evol. Microbiol.">
        <title>Complete genome sequence of Corynebacterium casei LMG S-19264T (=DSM 44701T), isolated from a smear-ripened cheese.</title>
        <authorList>
            <consortium name="US DOE Joint Genome Institute (JGI-PGF)"/>
            <person name="Walter F."/>
            <person name="Albersmeier A."/>
            <person name="Kalinowski J."/>
            <person name="Ruckert C."/>
        </authorList>
    </citation>
    <scope>NUCLEOTIDE SEQUENCE</scope>
    <source>
        <strain evidence="1">CGMCC 1.15880</strain>
    </source>
</reference>
<evidence type="ECO:0000313" key="1">
    <source>
        <dbReference type="EMBL" id="GGA17216.1"/>
    </source>
</evidence>
<dbReference type="AlphaFoldDB" id="A0A916QX35"/>
<dbReference type="Pfam" id="PF06754">
    <property type="entry name" value="PhnG"/>
    <property type="match status" value="1"/>
</dbReference>
<dbReference type="EMBL" id="BMKA01000002">
    <property type="protein sequence ID" value="GGA17216.1"/>
    <property type="molecule type" value="Genomic_DNA"/>
</dbReference>
<dbReference type="InterPro" id="IPR009609">
    <property type="entry name" value="Phosphonate_metab_PhnG"/>
</dbReference>
<sequence length="147" mass="16101">MDDQTKRKNWMGLLAKSAPPTMEELCAPLSATHSFDWLRQPETGGVMVRGRTGGTGSAFNMGEVTVTRCSLRLKCGAVGHAYVQGRDKAHATQAALVDALMQTAQAEHVEQDILQPLRQQRMQQQAAIQGRANATKVDFFTMVRGDD</sequence>
<organism evidence="1 2">
    <name type="scientific">Neptunicoccus cionae</name>
    <dbReference type="NCBI Taxonomy" id="2035344"/>
    <lineage>
        <taxon>Bacteria</taxon>
        <taxon>Pseudomonadati</taxon>
        <taxon>Pseudomonadota</taxon>
        <taxon>Alphaproteobacteria</taxon>
        <taxon>Rhodobacterales</taxon>
        <taxon>Paracoccaceae</taxon>
        <taxon>Neptunicoccus</taxon>
    </lineage>
</organism>
<comment type="caution">
    <text evidence="1">The sequence shown here is derived from an EMBL/GenBank/DDBJ whole genome shotgun (WGS) entry which is preliminary data.</text>
</comment>
<keyword evidence="2" id="KW-1185">Reference proteome</keyword>